<dbReference type="KEGG" id="atr:18443852"/>
<proteinExistence type="predicted"/>
<dbReference type="OMA" id="HMERNSH"/>
<evidence type="ECO:0000313" key="4">
    <source>
        <dbReference type="Proteomes" id="UP000017836"/>
    </source>
</evidence>
<dbReference type="HOGENOM" id="CLU_020186_0_0_1"/>
<accession>U5D2E9</accession>
<feature type="coiled-coil region" evidence="1">
    <location>
        <begin position="123"/>
        <end position="185"/>
    </location>
</feature>
<dbReference type="AlphaFoldDB" id="U5D2E9"/>
<dbReference type="OrthoDB" id="645074at2759"/>
<gene>
    <name evidence="3" type="ORF">AMTR_s00048p00134150</name>
</gene>
<feature type="region of interest" description="Disordered" evidence="2">
    <location>
        <begin position="32"/>
        <end position="120"/>
    </location>
</feature>
<dbReference type="Gramene" id="ERN15562">
    <property type="protein sequence ID" value="ERN15562"/>
    <property type="gene ID" value="AMTR_s00048p00134150"/>
</dbReference>
<feature type="compositionally biased region" description="Low complexity" evidence="2">
    <location>
        <begin position="47"/>
        <end position="59"/>
    </location>
</feature>
<dbReference type="STRING" id="13333.U5D2E9"/>
<dbReference type="InterPro" id="IPR016024">
    <property type="entry name" value="ARM-type_fold"/>
</dbReference>
<feature type="compositionally biased region" description="Gly residues" evidence="2">
    <location>
        <begin position="105"/>
        <end position="120"/>
    </location>
</feature>
<name>U5D2E9_AMBTC</name>
<sequence>MDLCFSFQDDGDWTDPDFIEALFRKEKELIAVKKATQPPPPPPPSPSLTSLLIPTNPTPNDHQNSTQVPILDDFSTGFSPPRELSQSFKEITKGKEPKKKNNGSCFGGAGLGPRNGGRGRVGFEGKEKDIEALKAESRCLSEQLAHRDHEYKELVKRRDEKDEQLRNALSQTAEKEAEIQRLKRTSLQTEACGEESCRVSLPLPPTGNCHDQIGPGYPVTDNISITVNTPWIREGTSKRLSRTNMSSLDTSIGEPSSRSQLFDSHGPNRKDSTPNLSAGLELKSRHLVESASRPSHGIYGPQAQDNICPETSAQPKRTEAIGVQTDMDLGDCQFGRNDDLSEKYEIQNKLLQIWHSPTDNRSGHNLVSKLFVTCATDLHVLFRCMTNVSSDNLDPVAKGGGSGQSVEAAKVCRLYAILTKMNNEMAGLDSLVDAILDLCNFENVDVVCSSLRILHFILHYILAFDTKYMKRSNDEVGHRQDSNSLKEKREENFEKWKERFRFIFGPEKASSLDYFSPRVKCSDFEAPFKNKRENLSNNVDVFSINWMSLFEKLHQTAVANTSQSVQLEAISIMNLVVMRSEPNMERETFGTVSMFENISKLLKMKAAILVRLQAVRLLFLLLNCPGLLKLFNGGSADDSHHGPEDASRILVCVLEGLAECLCCDGNGTKECILRRHAIHVMAFIAASGKSGTGILLNCAISIKVNFLESLLKILTSELDSEEAEITANVSPKERTLLIREALILLCRLVSNPTYSKLVLESLTSSREMSRSAIDITNRITRKRRDDRRSANQGDIVDLARVFRARILPALDTSIIQNQCAYG</sequence>
<dbReference type="eggNOG" id="ENOG502QR7S">
    <property type="taxonomic scope" value="Eukaryota"/>
</dbReference>
<dbReference type="GO" id="GO:0006974">
    <property type="term" value="P:DNA damage response"/>
    <property type="evidence" value="ECO:0007669"/>
    <property type="project" value="InterPro"/>
</dbReference>
<protein>
    <submittedName>
        <fullName evidence="3">Uncharacterized protein</fullName>
    </submittedName>
</protein>
<dbReference type="InterPro" id="IPR044952">
    <property type="entry name" value="SUV2"/>
</dbReference>
<organism evidence="3 4">
    <name type="scientific">Amborella trichopoda</name>
    <dbReference type="NCBI Taxonomy" id="13333"/>
    <lineage>
        <taxon>Eukaryota</taxon>
        <taxon>Viridiplantae</taxon>
        <taxon>Streptophyta</taxon>
        <taxon>Embryophyta</taxon>
        <taxon>Tracheophyta</taxon>
        <taxon>Spermatophyta</taxon>
        <taxon>Magnoliopsida</taxon>
        <taxon>Amborellales</taxon>
        <taxon>Amborellaceae</taxon>
        <taxon>Amborella</taxon>
    </lineage>
</organism>
<feature type="region of interest" description="Disordered" evidence="2">
    <location>
        <begin position="236"/>
        <end position="276"/>
    </location>
</feature>
<feature type="compositionally biased region" description="Polar residues" evidence="2">
    <location>
        <begin position="242"/>
        <end position="262"/>
    </location>
</feature>
<reference evidence="4" key="1">
    <citation type="journal article" date="2013" name="Science">
        <title>The Amborella genome and the evolution of flowering plants.</title>
        <authorList>
            <consortium name="Amborella Genome Project"/>
        </authorList>
    </citation>
    <scope>NUCLEOTIDE SEQUENCE [LARGE SCALE GENOMIC DNA]</scope>
</reference>
<dbReference type="Proteomes" id="UP000017836">
    <property type="component" value="Unassembled WGS sequence"/>
</dbReference>
<evidence type="ECO:0000313" key="3">
    <source>
        <dbReference type="EMBL" id="ERN15562.1"/>
    </source>
</evidence>
<dbReference type="EMBL" id="KI392502">
    <property type="protein sequence ID" value="ERN15562.1"/>
    <property type="molecule type" value="Genomic_DNA"/>
</dbReference>
<keyword evidence="1" id="KW-0175">Coiled coil</keyword>
<feature type="compositionally biased region" description="Pro residues" evidence="2">
    <location>
        <begin position="37"/>
        <end position="46"/>
    </location>
</feature>
<dbReference type="SUPFAM" id="SSF48371">
    <property type="entry name" value="ARM repeat"/>
    <property type="match status" value="1"/>
</dbReference>
<dbReference type="PANTHER" id="PTHR35761:SF1">
    <property type="entry name" value="PROTEIN SENSITIVE TO UV 2"/>
    <property type="match status" value="1"/>
</dbReference>
<evidence type="ECO:0000256" key="2">
    <source>
        <dbReference type="SAM" id="MobiDB-lite"/>
    </source>
</evidence>
<evidence type="ECO:0000256" key="1">
    <source>
        <dbReference type="SAM" id="Coils"/>
    </source>
</evidence>
<keyword evidence="4" id="KW-1185">Reference proteome</keyword>
<dbReference type="PANTHER" id="PTHR35761">
    <property type="entry name" value="ATR INTERACTING PROTEIN"/>
    <property type="match status" value="1"/>
</dbReference>